<evidence type="ECO:0000313" key="2">
    <source>
        <dbReference type="EMBL" id="RRK11272.1"/>
    </source>
</evidence>
<accession>A0A3R8LL80</accession>
<name>A0A3R8LL80_9LACO</name>
<organism evidence="2 3">
    <name type="scientific">Lactiplantibacillus garii</name>
    <dbReference type="NCBI Taxonomy" id="2306423"/>
    <lineage>
        <taxon>Bacteria</taxon>
        <taxon>Bacillati</taxon>
        <taxon>Bacillota</taxon>
        <taxon>Bacilli</taxon>
        <taxon>Lactobacillales</taxon>
        <taxon>Lactobacillaceae</taxon>
        <taxon>Lactiplantibacillus</taxon>
    </lineage>
</organism>
<dbReference type="RefSeq" id="WP_125071512.1">
    <property type="nucleotide sequence ID" value="NZ_QWZQ01000007.1"/>
</dbReference>
<dbReference type="AlphaFoldDB" id="A0A3R8LL80"/>
<keyword evidence="1" id="KW-0472">Membrane</keyword>
<reference evidence="2 3" key="1">
    <citation type="submission" date="2018-08" db="EMBL/GenBank/DDBJ databases">
        <title>Genome Lactobacillus garii FI11369.</title>
        <authorList>
            <person name="Diaz M."/>
            <person name="Narbad A."/>
        </authorList>
    </citation>
    <scope>NUCLEOTIDE SEQUENCE [LARGE SCALE GENOMIC DNA]</scope>
    <source>
        <strain evidence="2 3">FI11369</strain>
    </source>
</reference>
<dbReference type="EMBL" id="QWZQ01000007">
    <property type="protein sequence ID" value="RRK11272.1"/>
    <property type="molecule type" value="Genomic_DNA"/>
</dbReference>
<keyword evidence="1" id="KW-0812">Transmembrane</keyword>
<keyword evidence="1" id="KW-1133">Transmembrane helix</keyword>
<feature type="transmembrane region" description="Helical" evidence="1">
    <location>
        <begin position="37"/>
        <end position="56"/>
    </location>
</feature>
<feature type="transmembrane region" description="Helical" evidence="1">
    <location>
        <begin position="12"/>
        <end position="31"/>
    </location>
</feature>
<evidence type="ECO:0000313" key="3">
    <source>
        <dbReference type="Proteomes" id="UP000283633"/>
    </source>
</evidence>
<sequence length="61" mass="6897">MIKRWGKADTGMLIVAIVLLLGIFYFFELTASLRLSVIAFPISLVALMGIMEYAAYELRKK</sequence>
<keyword evidence="3" id="KW-1185">Reference proteome</keyword>
<evidence type="ECO:0000256" key="1">
    <source>
        <dbReference type="SAM" id="Phobius"/>
    </source>
</evidence>
<comment type="caution">
    <text evidence="2">The sequence shown here is derived from an EMBL/GenBank/DDBJ whole genome shotgun (WGS) entry which is preliminary data.</text>
</comment>
<dbReference type="OrthoDB" id="2315019at2"/>
<proteinExistence type="predicted"/>
<protein>
    <submittedName>
        <fullName evidence="2">Uncharacterized protein</fullName>
    </submittedName>
</protein>
<dbReference type="Proteomes" id="UP000283633">
    <property type="component" value="Unassembled WGS sequence"/>
</dbReference>
<gene>
    <name evidence="2" type="ORF">D1831_03335</name>
</gene>